<organism evidence="2 3">
    <name type="scientific">Clytia hemisphaerica</name>
    <dbReference type="NCBI Taxonomy" id="252671"/>
    <lineage>
        <taxon>Eukaryota</taxon>
        <taxon>Metazoa</taxon>
        <taxon>Cnidaria</taxon>
        <taxon>Hydrozoa</taxon>
        <taxon>Hydroidolina</taxon>
        <taxon>Leptothecata</taxon>
        <taxon>Obeliida</taxon>
        <taxon>Clytiidae</taxon>
        <taxon>Clytia</taxon>
    </lineage>
</organism>
<evidence type="ECO:0008006" key="4">
    <source>
        <dbReference type="Google" id="ProtNLM"/>
    </source>
</evidence>
<protein>
    <recommendedName>
        <fullName evidence="4">Cnidarian restricted protein</fullName>
    </recommendedName>
</protein>
<evidence type="ECO:0000313" key="2">
    <source>
        <dbReference type="EnsemblMetazoa" id="CLYHEMP021249.1"/>
    </source>
</evidence>
<accession>A0A7M5XCW2</accession>
<feature type="signal peptide" evidence="1">
    <location>
        <begin position="1"/>
        <end position="25"/>
    </location>
</feature>
<sequence>MVERFQLTFLLLACSLISTVSVTPAKFPCHAEYLDIKGDEESYVNLTGTLKLPVLQDMSSSKTINGDLFKDAHIILKFNQPLENLAIPKENSKKRMKSDDDKQHHILLKSTEDLKINETFYLNFTAQPKVGIGGKLGIVYIQFGKFKCPDEPSEQESNDQSSTVTKANQNSSSFYYYSKCDDFVIRIMSNLSDGYEGRFNIPSNLTKDRYRMTVHFASPVKTLIIYHGLYTPPKNARDSKEFAIQNQHEISSAIDSENSNESKLNLFFKVRFIDADQGMEVTYIRSGRFKCGHSTS</sequence>
<proteinExistence type="predicted"/>
<evidence type="ECO:0000256" key="1">
    <source>
        <dbReference type="SAM" id="SignalP"/>
    </source>
</evidence>
<keyword evidence="1" id="KW-0732">Signal</keyword>
<feature type="chain" id="PRO_5029714770" description="Cnidarian restricted protein" evidence="1">
    <location>
        <begin position="26"/>
        <end position="296"/>
    </location>
</feature>
<evidence type="ECO:0000313" key="3">
    <source>
        <dbReference type="Proteomes" id="UP000594262"/>
    </source>
</evidence>
<reference evidence="2" key="1">
    <citation type="submission" date="2021-01" db="UniProtKB">
        <authorList>
            <consortium name="EnsemblMetazoa"/>
        </authorList>
    </citation>
    <scope>IDENTIFICATION</scope>
</reference>
<name>A0A7M5XCW2_9CNID</name>
<dbReference type="EnsemblMetazoa" id="CLYHEMT021249.1">
    <property type="protein sequence ID" value="CLYHEMP021249.1"/>
    <property type="gene ID" value="CLYHEMG021249"/>
</dbReference>
<dbReference type="Proteomes" id="UP000594262">
    <property type="component" value="Unplaced"/>
</dbReference>
<keyword evidence="3" id="KW-1185">Reference proteome</keyword>
<dbReference type="AlphaFoldDB" id="A0A7M5XCW2"/>